<dbReference type="Proteomes" id="UP000494205">
    <property type="component" value="Unassembled WGS sequence"/>
</dbReference>
<accession>A0A6J5CEE6</accession>
<protein>
    <submittedName>
        <fullName evidence="1">Uncharacterized protein</fullName>
    </submittedName>
</protein>
<evidence type="ECO:0000313" key="2">
    <source>
        <dbReference type="Proteomes" id="UP000494205"/>
    </source>
</evidence>
<dbReference type="EMBL" id="CADIJZ010000031">
    <property type="protein sequence ID" value="CAB3734664.1"/>
    <property type="molecule type" value="Genomic_DNA"/>
</dbReference>
<evidence type="ECO:0000313" key="1">
    <source>
        <dbReference type="EMBL" id="CAB3734664.1"/>
    </source>
</evidence>
<sequence length="47" mass="5333">MLQDAGDVDNLLKTHPETLIMTFVTDLEFKRLNACCTRAGRLFFCAI</sequence>
<organism evidence="1 2">
    <name type="scientific">Paraburkholderia rhynchosiae</name>
    <dbReference type="NCBI Taxonomy" id="487049"/>
    <lineage>
        <taxon>Bacteria</taxon>
        <taxon>Pseudomonadati</taxon>
        <taxon>Pseudomonadota</taxon>
        <taxon>Betaproteobacteria</taxon>
        <taxon>Burkholderiales</taxon>
        <taxon>Burkholderiaceae</taxon>
        <taxon>Paraburkholderia</taxon>
    </lineage>
</organism>
<dbReference type="AlphaFoldDB" id="A0A6J5CEE6"/>
<reference evidence="1 2" key="1">
    <citation type="submission" date="2020-04" db="EMBL/GenBank/DDBJ databases">
        <authorList>
            <person name="De Canck E."/>
        </authorList>
    </citation>
    <scope>NUCLEOTIDE SEQUENCE [LARGE SCALE GENOMIC DNA]</scope>
    <source>
        <strain evidence="1 2">LMG 27174</strain>
    </source>
</reference>
<name>A0A6J5CEE6_9BURK</name>
<gene>
    <name evidence="1" type="ORF">LMG27174_06135</name>
</gene>
<proteinExistence type="predicted"/>